<dbReference type="PANTHER" id="PTHR24394:SF29">
    <property type="entry name" value="MYONEURIN"/>
    <property type="match status" value="1"/>
</dbReference>
<dbReference type="PROSITE" id="PS00028">
    <property type="entry name" value="ZINC_FINGER_C2H2_1"/>
    <property type="match status" value="8"/>
</dbReference>
<feature type="binding site" evidence="12">
    <location>
        <position position="46"/>
    </location>
    <ligand>
        <name>Zn(2+)</name>
        <dbReference type="ChEBI" id="CHEBI:29105"/>
    </ligand>
</feature>
<dbReference type="SMART" id="SM00355">
    <property type="entry name" value="ZnF_C2H2"/>
    <property type="match status" value="12"/>
</dbReference>
<feature type="domain" description="C2H2-type" evidence="13">
    <location>
        <begin position="271"/>
        <end position="298"/>
    </location>
</feature>
<dbReference type="GO" id="GO:0005634">
    <property type="term" value="C:nucleus"/>
    <property type="evidence" value="ECO:0007669"/>
    <property type="project" value="UniProtKB-SubCell"/>
</dbReference>
<gene>
    <name evidence="15" type="ORF">PMACD_LOCUS16197</name>
</gene>
<feature type="domain" description="C2H2-type" evidence="13">
    <location>
        <begin position="324"/>
        <end position="352"/>
    </location>
</feature>
<evidence type="ECO:0000256" key="12">
    <source>
        <dbReference type="PROSITE-ProRule" id="PRU01263"/>
    </source>
</evidence>
<keyword evidence="8" id="KW-0238">DNA-binding</keyword>
<dbReference type="GO" id="GO:0000981">
    <property type="term" value="F:DNA-binding transcription factor activity, RNA polymerase II-specific"/>
    <property type="evidence" value="ECO:0007669"/>
    <property type="project" value="TreeGrafter"/>
</dbReference>
<keyword evidence="7" id="KW-0805">Transcription regulation</keyword>
<dbReference type="PANTHER" id="PTHR24394">
    <property type="entry name" value="ZINC FINGER PROTEIN"/>
    <property type="match status" value="1"/>
</dbReference>
<evidence type="ECO:0000256" key="9">
    <source>
        <dbReference type="ARBA" id="ARBA00023163"/>
    </source>
</evidence>
<dbReference type="Gene3D" id="3.30.160.60">
    <property type="entry name" value="Classic Zinc Finger"/>
    <property type="match status" value="7"/>
</dbReference>
<name>A0A821Y8Q8_9NEOP</name>
<comment type="function">
    <text evidence="1">May be involved in transcriptional regulation.</text>
</comment>
<feature type="domain" description="C2H2-type" evidence="13">
    <location>
        <begin position="593"/>
        <end position="621"/>
    </location>
</feature>
<dbReference type="InterPro" id="IPR012934">
    <property type="entry name" value="Znf_AD"/>
</dbReference>
<feature type="domain" description="C2H2-type" evidence="13">
    <location>
        <begin position="565"/>
        <end position="592"/>
    </location>
</feature>
<evidence type="ECO:0000256" key="2">
    <source>
        <dbReference type="ARBA" id="ARBA00004123"/>
    </source>
</evidence>
<evidence type="ECO:0000256" key="6">
    <source>
        <dbReference type="ARBA" id="ARBA00022833"/>
    </source>
</evidence>
<evidence type="ECO:0000256" key="1">
    <source>
        <dbReference type="ARBA" id="ARBA00003767"/>
    </source>
</evidence>
<dbReference type="FunFam" id="3.30.160.60:FF:000097">
    <property type="entry name" value="Zinc finger protein"/>
    <property type="match status" value="1"/>
</dbReference>
<evidence type="ECO:0000313" key="15">
    <source>
        <dbReference type="EMBL" id="CAF4955919.1"/>
    </source>
</evidence>
<feature type="binding site" evidence="12">
    <location>
        <position position="49"/>
    </location>
    <ligand>
        <name>Zn(2+)</name>
        <dbReference type="ChEBI" id="CHEBI:29105"/>
    </ligand>
</feature>
<protein>
    <submittedName>
        <fullName evidence="15">Uncharacterized protein</fullName>
    </submittedName>
</protein>
<comment type="subcellular location">
    <subcellularLocation>
        <location evidence="2">Nucleus</location>
    </subcellularLocation>
</comment>
<dbReference type="FunFam" id="3.30.160.60:FF:000446">
    <property type="entry name" value="Zinc finger protein"/>
    <property type="match status" value="1"/>
</dbReference>
<feature type="domain" description="ZAD" evidence="14">
    <location>
        <begin position="5"/>
        <end position="73"/>
    </location>
</feature>
<sequence length="640" mass="73582">MESVKACRICLKMDTKFSVLHPKSLGLCYELLTGTSVQKGLIKYACFECAALLKKYFCFRQKSLRSQFVLENILEHCGKITSTHINKIDRQSLLLSSNLSINEIQLKDNELLEDIPCAEEKFSVENNDDVDFHWTCSSDEEPKIKNEENLVIEVPVKKEVAVKGKKRKAKQQKAQRWIRKKKNVRKQNGVKKGDHKKSVPATFSKTVADEELYKHVAIVNLTVDEQYEEVRRRQESSNYLNSFYKCEICFKGFIDARAWQNHNKQHNEGEVQCDVCKLRFRSKVILSRHVKYHSTKYHCLQCPYISQGISQAKLHLLWHRGVTYDCDHCGEKFRQRMSYITHLRMKHPSDWVCGVCGNTFVSQMGLLQHKSLRHTQVNEKTEIEENPEAPFCELCDVKFASPEAFKRHLVQARKHVATAENKYGCRECGESFKTPKELRDHTRARPECLRKPSYSTSPAKNNGDPRSWPMNCPHCGKEIANAYIYSWHFRTAHPEKDYYAGCDSICDVCGKGFPKRLLSAHIAKHSVGGPNELNGGGKCETCGKVCVSRSSLYAHRRTHSEARPHVCTVCGMGFKAKSVLQRHGLVHTGEKPYTCELCGKSFSQSNTCQQHIRTVHHKLPPLYVSRSKRERMMRRHALAQ</sequence>
<evidence type="ECO:0000256" key="5">
    <source>
        <dbReference type="ARBA" id="ARBA00022771"/>
    </source>
</evidence>
<feature type="domain" description="C2H2-type" evidence="13">
    <location>
        <begin position="244"/>
        <end position="271"/>
    </location>
</feature>
<keyword evidence="16" id="KW-1185">Reference proteome</keyword>
<comment type="caution">
    <text evidence="15">The sequence shown here is derived from an EMBL/GenBank/DDBJ whole genome shotgun (WGS) entry which is preliminary data.</text>
</comment>
<keyword evidence="5 11" id="KW-0863">Zinc-finger</keyword>
<dbReference type="PROSITE" id="PS51915">
    <property type="entry name" value="ZAD"/>
    <property type="match status" value="1"/>
</dbReference>
<dbReference type="SUPFAM" id="SSF57667">
    <property type="entry name" value="beta-beta-alpha zinc fingers"/>
    <property type="match status" value="5"/>
</dbReference>
<dbReference type="Pfam" id="PF12874">
    <property type="entry name" value="zf-met"/>
    <property type="match status" value="1"/>
</dbReference>
<keyword evidence="3 12" id="KW-0479">Metal-binding</keyword>
<feature type="binding site" evidence="12">
    <location>
        <position position="7"/>
    </location>
    <ligand>
        <name>Zn(2+)</name>
        <dbReference type="ChEBI" id="CHEBI:29105"/>
    </ligand>
</feature>
<accession>A0A821Y8Q8</accession>
<dbReference type="InterPro" id="IPR013087">
    <property type="entry name" value="Znf_C2H2_type"/>
</dbReference>
<dbReference type="PROSITE" id="PS50157">
    <property type="entry name" value="ZINC_FINGER_C2H2_2"/>
    <property type="match status" value="8"/>
</dbReference>
<dbReference type="GO" id="GO:0008270">
    <property type="term" value="F:zinc ion binding"/>
    <property type="evidence" value="ECO:0007669"/>
    <property type="project" value="UniProtKB-UniRule"/>
</dbReference>
<keyword evidence="9" id="KW-0804">Transcription</keyword>
<evidence type="ECO:0000259" key="13">
    <source>
        <dbReference type="PROSITE" id="PS50157"/>
    </source>
</evidence>
<evidence type="ECO:0000313" key="16">
    <source>
        <dbReference type="Proteomes" id="UP000663880"/>
    </source>
</evidence>
<evidence type="ECO:0000256" key="10">
    <source>
        <dbReference type="ARBA" id="ARBA00023242"/>
    </source>
</evidence>
<feature type="binding site" evidence="12">
    <location>
        <position position="10"/>
    </location>
    <ligand>
        <name>Zn(2+)</name>
        <dbReference type="ChEBI" id="CHEBI:29105"/>
    </ligand>
</feature>
<keyword evidence="4" id="KW-0677">Repeat</keyword>
<dbReference type="EMBL" id="CAJOBZ010000079">
    <property type="protein sequence ID" value="CAF4955919.1"/>
    <property type="molecule type" value="Genomic_DNA"/>
</dbReference>
<keyword evidence="6 12" id="KW-0862">Zinc</keyword>
<reference evidence="15" key="1">
    <citation type="submission" date="2021-02" db="EMBL/GenBank/DDBJ databases">
        <authorList>
            <person name="Steward A R."/>
        </authorList>
    </citation>
    <scope>NUCLEOTIDE SEQUENCE</scope>
</reference>
<dbReference type="InterPro" id="IPR036236">
    <property type="entry name" value="Znf_C2H2_sf"/>
</dbReference>
<organism evidence="15 16">
    <name type="scientific">Pieris macdunnoughi</name>
    <dbReference type="NCBI Taxonomy" id="345717"/>
    <lineage>
        <taxon>Eukaryota</taxon>
        <taxon>Metazoa</taxon>
        <taxon>Ecdysozoa</taxon>
        <taxon>Arthropoda</taxon>
        <taxon>Hexapoda</taxon>
        <taxon>Insecta</taxon>
        <taxon>Pterygota</taxon>
        <taxon>Neoptera</taxon>
        <taxon>Endopterygota</taxon>
        <taxon>Lepidoptera</taxon>
        <taxon>Glossata</taxon>
        <taxon>Ditrysia</taxon>
        <taxon>Papilionoidea</taxon>
        <taxon>Pieridae</taxon>
        <taxon>Pierinae</taxon>
        <taxon>Pieris</taxon>
    </lineage>
</organism>
<evidence type="ECO:0000256" key="3">
    <source>
        <dbReference type="ARBA" id="ARBA00022723"/>
    </source>
</evidence>
<dbReference type="OrthoDB" id="6077919at2759"/>
<evidence type="ECO:0000256" key="4">
    <source>
        <dbReference type="ARBA" id="ARBA00022737"/>
    </source>
</evidence>
<feature type="domain" description="C2H2-type" evidence="13">
    <location>
        <begin position="537"/>
        <end position="564"/>
    </location>
</feature>
<feature type="domain" description="C2H2-type" evidence="13">
    <location>
        <begin position="351"/>
        <end position="379"/>
    </location>
</feature>
<dbReference type="Pfam" id="PF00096">
    <property type="entry name" value="zf-C2H2"/>
    <property type="match status" value="4"/>
</dbReference>
<keyword evidence="10" id="KW-0539">Nucleus</keyword>
<dbReference type="AlphaFoldDB" id="A0A821Y8Q8"/>
<evidence type="ECO:0000259" key="14">
    <source>
        <dbReference type="PROSITE" id="PS51915"/>
    </source>
</evidence>
<evidence type="ECO:0000256" key="8">
    <source>
        <dbReference type="ARBA" id="ARBA00023125"/>
    </source>
</evidence>
<feature type="domain" description="C2H2-type" evidence="13">
    <location>
        <begin position="423"/>
        <end position="452"/>
    </location>
</feature>
<dbReference type="Proteomes" id="UP000663880">
    <property type="component" value="Unassembled WGS sequence"/>
</dbReference>
<evidence type="ECO:0000256" key="7">
    <source>
        <dbReference type="ARBA" id="ARBA00023015"/>
    </source>
</evidence>
<dbReference type="GO" id="GO:0003677">
    <property type="term" value="F:DNA binding"/>
    <property type="evidence" value="ECO:0007669"/>
    <property type="project" value="UniProtKB-KW"/>
</dbReference>
<evidence type="ECO:0000256" key="11">
    <source>
        <dbReference type="PROSITE-ProRule" id="PRU00042"/>
    </source>
</evidence>
<dbReference type="SMART" id="SM00868">
    <property type="entry name" value="zf-AD"/>
    <property type="match status" value="1"/>
</dbReference>
<proteinExistence type="predicted"/>